<evidence type="ECO:0000313" key="3">
    <source>
        <dbReference type="EMBL" id="KAF5394757.1"/>
    </source>
</evidence>
<evidence type="ECO:0000256" key="2">
    <source>
        <dbReference type="SAM" id="MobiDB-lite"/>
    </source>
</evidence>
<feature type="compositionally biased region" description="Basic and acidic residues" evidence="2">
    <location>
        <begin position="167"/>
        <end position="180"/>
    </location>
</feature>
<dbReference type="OrthoDB" id="6410656at2759"/>
<name>A0A8J4SK48_9TREM</name>
<gene>
    <name evidence="3" type="ORF">PHET_10294</name>
</gene>
<dbReference type="Proteomes" id="UP000748531">
    <property type="component" value="Unassembled WGS sequence"/>
</dbReference>
<evidence type="ECO:0000313" key="4">
    <source>
        <dbReference type="Proteomes" id="UP000748531"/>
    </source>
</evidence>
<comment type="caution">
    <text evidence="3">The sequence shown here is derived from an EMBL/GenBank/DDBJ whole genome shotgun (WGS) entry which is preliminary data.</text>
</comment>
<feature type="coiled-coil region" evidence="1">
    <location>
        <begin position="470"/>
        <end position="561"/>
    </location>
</feature>
<accession>A0A8J4SK48</accession>
<feature type="region of interest" description="Disordered" evidence="2">
    <location>
        <begin position="262"/>
        <end position="284"/>
    </location>
</feature>
<dbReference type="AlphaFoldDB" id="A0A8J4SK48"/>
<keyword evidence="4" id="KW-1185">Reference proteome</keyword>
<organism evidence="3 4">
    <name type="scientific">Paragonimus heterotremus</name>
    <dbReference type="NCBI Taxonomy" id="100268"/>
    <lineage>
        <taxon>Eukaryota</taxon>
        <taxon>Metazoa</taxon>
        <taxon>Spiralia</taxon>
        <taxon>Lophotrochozoa</taxon>
        <taxon>Platyhelminthes</taxon>
        <taxon>Trematoda</taxon>
        <taxon>Digenea</taxon>
        <taxon>Plagiorchiida</taxon>
        <taxon>Troglotremata</taxon>
        <taxon>Troglotrematidae</taxon>
        <taxon>Paragonimus</taxon>
    </lineage>
</organism>
<keyword evidence="1" id="KW-0175">Coiled coil</keyword>
<proteinExistence type="predicted"/>
<feature type="compositionally biased region" description="Polar residues" evidence="2">
    <location>
        <begin position="118"/>
        <end position="135"/>
    </location>
</feature>
<feature type="coiled-coil region" evidence="1">
    <location>
        <begin position="383"/>
        <end position="410"/>
    </location>
</feature>
<feature type="compositionally biased region" description="Low complexity" evidence="2">
    <location>
        <begin position="263"/>
        <end position="284"/>
    </location>
</feature>
<feature type="region of interest" description="Disordered" evidence="2">
    <location>
        <begin position="76"/>
        <end position="248"/>
    </location>
</feature>
<dbReference type="EMBL" id="LUCH01017742">
    <property type="protein sequence ID" value="KAF5394757.1"/>
    <property type="molecule type" value="Genomic_DNA"/>
</dbReference>
<protein>
    <submittedName>
        <fullName evidence="3">Uncharacterized protein</fullName>
    </submittedName>
</protein>
<evidence type="ECO:0000256" key="1">
    <source>
        <dbReference type="SAM" id="Coils"/>
    </source>
</evidence>
<reference evidence="3" key="1">
    <citation type="submission" date="2019-05" db="EMBL/GenBank/DDBJ databases">
        <title>Annotation for the trematode Paragonimus heterotremus.</title>
        <authorList>
            <person name="Choi Y.-J."/>
        </authorList>
    </citation>
    <scope>NUCLEOTIDE SEQUENCE</scope>
    <source>
        <strain evidence="3">LC</strain>
    </source>
</reference>
<sequence length="572" mass="61818">MNPLNWLSFIYEDRQEDDTFDSSLFLPLTVGLGTVVISVLLSYRGGLLSGLNKSASAKTSPNCDLSNAVRDLTKRKPLKSSIKLKPTPVNEPKIHPKGGTTTNSAAVPTAVPPEDDLTSSQRPVEQIHPQPTNHVEPTPVVQLDTCPSPPVIHKPETKKPRKSRRSARPEPSDTHFHETTETFEPDPTWVTVTGKKKQSAAGDLVTESSGYVASASTATASARKKTKENKAEFATPPAPSTTSDGLEPVSVEISPNVAPTVPLSPSLSLSSPSQSISGSSSAHSTSIVTPTTIVTVAPSCKPSKALHSTTDVRQPVVATPVRRSSNAQFDSCDQIPPDDPPCVASSVGPPPLSSPATKAIKLSATENLPATTRLLTQHLASQIQAKEVECQVLRDEVISLRDKIKRATDSTKLIRTPSCLVDAATMIVNEAVPCEPEPTPLQNSEHIKRVKNSTISSEPHRSHSPDVVLLRALQDEIARLAKEVTLAYQRNENLQTLLTATKAQLAAAKKKTSRDTKTIRQQLDTEVERAEQAEQALHQLAGKLQDTLQQAETQHRKIEVNVTTWLHRRAIT</sequence>